<feature type="region of interest" description="Disordered" evidence="1">
    <location>
        <begin position="220"/>
        <end position="245"/>
    </location>
</feature>
<reference evidence="2" key="1">
    <citation type="submission" date="2022-01" db="EMBL/GenBank/DDBJ databases">
        <authorList>
            <person name="King R."/>
        </authorList>
    </citation>
    <scope>NUCLEOTIDE SEQUENCE</scope>
</reference>
<dbReference type="AlphaFoldDB" id="A0A9N9SJ70"/>
<accession>A0A9N9SJ70</accession>
<proteinExistence type="predicted"/>
<dbReference type="EMBL" id="OU896715">
    <property type="protein sequence ID" value="CAG9825453.1"/>
    <property type="molecule type" value="Genomic_DNA"/>
</dbReference>
<reference evidence="2" key="2">
    <citation type="submission" date="2022-10" db="EMBL/GenBank/DDBJ databases">
        <authorList>
            <consortium name="ENA_rothamsted_submissions"/>
            <consortium name="culmorum"/>
            <person name="King R."/>
        </authorList>
    </citation>
    <scope>NUCLEOTIDE SEQUENCE</scope>
</reference>
<evidence type="ECO:0000313" key="2">
    <source>
        <dbReference type="EMBL" id="CAG9825453.1"/>
    </source>
</evidence>
<sequence length="245" mass="28960">MSRKGYFEGVLPNECKHQTNIDNYMVQKQLVQYDNLDVIREKFYAFQEPNSNISEPKVCLWEFMKRDELEYFLKMNKNEQINAIDSKMNKDVPKGKARTVFIELMYNTMKFCESHGFNLEKSAVILSQFYLTHIYFTSTLDTSAEKVFTYFKELTLCHSLPFPPHSSRFLSHKETNIVLELFCKLYLRNLPLIRFLSLPNFALFLHYDLEPDIVAKNESVKTTKDTKDKKNKLKKEKSKSKKGKK</sequence>
<dbReference type="InterPro" id="IPR032727">
    <property type="entry name" value="CLAMP"/>
</dbReference>
<feature type="compositionally biased region" description="Basic residues" evidence="1">
    <location>
        <begin position="229"/>
        <end position="245"/>
    </location>
</feature>
<dbReference type="OrthoDB" id="425082at2759"/>
<name>A0A9N9SJ70_PHACE</name>
<keyword evidence="3" id="KW-1185">Reference proteome</keyword>
<evidence type="ECO:0000313" key="3">
    <source>
        <dbReference type="Proteomes" id="UP001153737"/>
    </source>
</evidence>
<gene>
    <name evidence="2" type="ORF">PHAECO_LOCUS12776</name>
</gene>
<organism evidence="2 3">
    <name type="scientific">Phaedon cochleariae</name>
    <name type="common">Mustard beetle</name>
    <dbReference type="NCBI Taxonomy" id="80249"/>
    <lineage>
        <taxon>Eukaryota</taxon>
        <taxon>Metazoa</taxon>
        <taxon>Ecdysozoa</taxon>
        <taxon>Arthropoda</taxon>
        <taxon>Hexapoda</taxon>
        <taxon>Insecta</taxon>
        <taxon>Pterygota</taxon>
        <taxon>Neoptera</taxon>
        <taxon>Endopterygota</taxon>
        <taxon>Coleoptera</taxon>
        <taxon>Polyphaga</taxon>
        <taxon>Cucujiformia</taxon>
        <taxon>Chrysomeloidea</taxon>
        <taxon>Chrysomelidae</taxon>
        <taxon>Chrysomelinae</taxon>
        <taxon>Chrysomelini</taxon>
        <taxon>Phaedon</taxon>
    </lineage>
</organism>
<protein>
    <submittedName>
        <fullName evidence="2">Uncharacterized protein</fullName>
    </submittedName>
</protein>
<dbReference type="Pfam" id="PF14769">
    <property type="entry name" value="CLAMP"/>
    <property type="match status" value="1"/>
</dbReference>
<dbReference type="Proteomes" id="UP001153737">
    <property type="component" value="Chromosome 9"/>
</dbReference>
<evidence type="ECO:0000256" key="1">
    <source>
        <dbReference type="SAM" id="MobiDB-lite"/>
    </source>
</evidence>